<protein>
    <submittedName>
        <fullName evidence="2">Uncharacterized protein</fullName>
    </submittedName>
</protein>
<dbReference type="PROSITE" id="PS51257">
    <property type="entry name" value="PROKAR_LIPOPROTEIN"/>
    <property type="match status" value="1"/>
</dbReference>
<proteinExistence type="predicted"/>
<dbReference type="Proteomes" id="UP000716322">
    <property type="component" value="Unassembled WGS sequence"/>
</dbReference>
<dbReference type="EMBL" id="JAAQOM010000002">
    <property type="protein sequence ID" value="NIA53057.1"/>
    <property type="molecule type" value="Genomic_DNA"/>
</dbReference>
<name>A0ABX0P886_9BURK</name>
<keyword evidence="1" id="KW-0732">Signal</keyword>
<feature type="signal peptide" evidence="1">
    <location>
        <begin position="1"/>
        <end position="23"/>
    </location>
</feature>
<reference evidence="2 3" key="1">
    <citation type="submission" date="2020-03" db="EMBL/GenBank/DDBJ databases">
        <title>Genome sequence of strain Massilia sp. TW-1.</title>
        <authorList>
            <person name="Chaudhary D.K."/>
        </authorList>
    </citation>
    <scope>NUCLEOTIDE SEQUENCE [LARGE SCALE GENOMIC DNA]</scope>
    <source>
        <strain evidence="2 3">TW-1</strain>
    </source>
</reference>
<organism evidence="2 3">
    <name type="scientific">Telluria antibiotica</name>
    <dbReference type="NCBI Taxonomy" id="2717319"/>
    <lineage>
        <taxon>Bacteria</taxon>
        <taxon>Pseudomonadati</taxon>
        <taxon>Pseudomonadota</taxon>
        <taxon>Betaproteobacteria</taxon>
        <taxon>Burkholderiales</taxon>
        <taxon>Oxalobacteraceae</taxon>
        <taxon>Telluria group</taxon>
        <taxon>Telluria</taxon>
    </lineage>
</organism>
<comment type="caution">
    <text evidence="2">The sequence shown here is derived from an EMBL/GenBank/DDBJ whole genome shotgun (WGS) entry which is preliminary data.</text>
</comment>
<feature type="chain" id="PRO_5047150496" evidence="1">
    <location>
        <begin position="24"/>
        <end position="123"/>
    </location>
</feature>
<evidence type="ECO:0000313" key="3">
    <source>
        <dbReference type="Proteomes" id="UP000716322"/>
    </source>
</evidence>
<dbReference type="RefSeq" id="WP_166857188.1">
    <property type="nucleotide sequence ID" value="NZ_JAAQOM010000002.1"/>
</dbReference>
<evidence type="ECO:0000256" key="1">
    <source>
        <dbReference type="SAM" id="SignalP"/>
    </source>
</evidence>
<accession>A0ABX0P886</accession>
<keyword evidence="3" id="KW-1185">Reference proteome</keyword>
<evidence type="ECO:0000313" key="2">
    <source>
        <dbReference type="EMBL" id="NIA53057.1"/>
    </source>
</evidence>
<sequence length="123" mass="12693">MKAIFKILIVWTMLLTLPLQGFAAATMSCCPSPSAAAQDCHDHDAMVDDGHGATAHAQADPHPVPHHHAAKCATCGTCGICIPMAPSFVGAPAVSASQSIAAPVDQHTLTSVDLAHPERPPRA</sequence>
<gene>
    <name evidence="2" type="ORF">HAV22_05230</name>
</gene>